<evidence type="ECO:0000313" key="3">
    <source>
        <dbReference type="Proteomes" id="UP000070539"/>
    </source>
</evidence>
<dbReference type="SUPFAM" id="SSF160940">
    <property type="entry name" value="Api92-like"/>
    <property type="match status" value="1"/>
</dbReference>
<evidence type="ECO:0000259" key="1">
    <source>
        <dbReference type="Pfam" id="PF18406"/>
    </source>
</evidence>
<dbReference type="Proteomes" id="UP000070539">
    <property type="component" value="Unassembled WGS sequence"/>
</dbReference>
<reference evidence="2 3" key="1">
    <citation type="submission" date="2016-01" db="EMBL/GenBank/DDBJ databases">
        <title>Genome sequence of Clostridium neopropionicum X4, DSM-3847.</title>
        <authorList>
            <person name="Poehlein A."/>
            <person name="Beck M.H."/>
            <person name="Bengelsdorf F.R."/>
            <person name="Daniel R."/>
            <person name="Duerre P."/>
        </authorList>
    </citation>
    <scope>NUCLEOTIDE SEQUENCE [LARGE SCALE GENOMIC DNA]</scope>
    <source>
        <strain evidence="2 3">DSM-3847</strain>
    </source>
</reference>
<dbReference type="Gene3D" id="3.30.70.1270">
    <property type="entry name" value="Api92-like domains"/>
    <property type="match status" value="1"/>
</dbReference>
<dbReference type="PATRIC" id="fig|36847.3.peg.1689"/>
<comment type="caution">
    <text evidence="2">The sequence shown here is derived from an EMBL/GenBank/DDBJ whole genome shotgun (WGS) entry which is preliminary data.</text>
</comment>
<evidence type="ECO:0000313" key="2">
    <source>
        <dbReference type="EMBL" id="KXL52909.1"/>
    </source>
</evidence>
<protein>
    <recommendedName>
        <fullName evidence="1">YubB ferredoxin-like domain-containing protein</fullName>
    </recommendedName>
</protein>
<proteinExistence type="predicted"/>
<dbReference type="OrthoDB" id="7992117at2"/>
<dbReference type="EMBL" id="LRVM01000004">
    <property type="protein sequence ID" value="KXL52909.1"/>
    <property type="molecule type" value="Genomic_DNA"/>
</dbReference>
<name>A0A136WEY8_9FIRM</name>
<organism evidence="2 3">
    <name type="scientific">Anaerotignum neopropionicum</name>
    <dbReference type="NCBI Taxonomy" id="36847"/>
    <lineage>
        <taxon>Bacteria</taxon>
        <taxon>Bacillati</taxon>
        <taxon>Bacillota</taxon>
        <taxon>Clostridia</taxon>
        <taxon>Lachnospirales</taxon>
        <taxon>Anaerotignaceae</taxon>
        <taxon>Anaerotignum</taxon>
    </lineage>
</organism>
<keyword evidence="3" id="KW-1185">Reference proteome</keyword>
<dbReference type="STRING" id="36847.CLNEO_14510"/>
<sequence length="196" mass="22496">MPNHVTNIVRVSGDPEKVKAMFEDIKDDKIGLGSIDFNKVIPMPEHIFRGNLGMAEREKYGKDNWYDWSISNWGTKWNSYGYDGAYTPQDFEGEHIEFQTAWSRPENVIAALAAKYPDLSFEHKWADEDFGYNTGKKEYEDGEEMFCDIPSGGSKEALEMAAEIHDVDLADEGYLYNEKTGEYEYHSPDESMSLKM</sequence>
<dbReference type="Pfam" id="PF18406">
    <property type="entry name" value="DUF1281_C"/>
    <property type="match status" value="1"/>
</dbReference>
<dbReference type="RefSeq" id="WP_066086724.1">
    <property type="nucleotide sequence ID" value="NZ_LRVM01000004.1"/>
</dbReference>
<accession>A0A136WEY8</accession>
<gene>
    <name evidence="2" type="ORF">CLNEO_14510</name>
</gene>
<dbReference type="AlphaFoldDB" id="A0A136WEY8"/>
<feature type="domain" description="YubB ferredoxin-like" evidence="1">
    <location>
        <begin position="81"/>
        <end position="168"/>
    </location>
</feature>
<dbReference type="InterPro" id="IPR041329">
    <property type="entry name" value="YubB_C"/>
</dbReference>